<reference evidence="1" key="1">
    <citation type="submission" date="2022-09" db="EMBL/GenBank/DDBJ databases">
        <title>Novel Mycoplasma species identified in domestic and wild animals.</title>
        <authorList>
            <person name="Volokhov D.V."/>
            <person name="Furtak V.A."/>
            <person name="Zagorodnyaya T.A."/>
        </authorList>
    </citation>
    <scope>NUCLEOTIDE SEQUENCE</scope>
    <source>
        <strain evidence="1">Oakley</strain>
    </source>
</reference>
<comment type="caution">
    <text evidence="1">The sequence shown here is derived from an EMBL/GenBank/DDBJ whole genome shotgun (WGS) entry which is preliminary data.</text>
</comment>
<dbReference type="RefSeq" id="WP_263607985.1">
    <property type="nucleotide sequence ID" value="NZ_JAOVQM010000002.1"/>
</dbReference>
<accession>A0ABT2Y509</accession>
<gene>
    <name evidence="1" type="ORF">N7548_03220</name>
</gene>
<keyword evidence="2" id="KW-1185">Reference proteome</keyword>
<dbReference type="Proteomes" id="UP001177160">
    <property type="component" value="Unassembled WGS sequence"/>
</dbReference>
<name>A0ABT2Y509_9MOLU</name>
<proteinExistence type="predicted"/>
<evidence type="ECO:0000313" key="2">
    <source>
        <dbReference type="Proteomes" id="UP001177160"/>
    </source>
</evidence>
<dbReference type="EMBL" id="JAOVQM010000002">
    <property type="protein sequence ID" value="MCV2231832.1"/>
    <property type="molecule type" value="Genomic_DNA"/>
</dbReference>
<organism evidence="1 2">
    <name type="scientific">Paracholeplasma manati</name>
    <dbReference type="NCBI Taxonomy" id="591373"/>
    <lineage>
        <taxon>Bacteria</taxon>
        <taxon>Bacillati</taxon>
        <taxon>Mycoplasmatota</taxon>
        <taxon>Mollicutes</taxon>
        <taxon>Acholeplasmatales</taxon>
        <taxon>Acholeplasmataceae</taxon>
        <taxon>Paracholeplasma</taxon>
    </lineage>
</organism>
<sequence length="288" mass="34371">MDKKRILEIIDILSHSIKEKDNYLVDELKGLIFDEKLPKYLTMIDQVSIDLDYEKEFSLYLKQERLIKEVSVEKYYDSLNKVKEILEYSYNITIPFNLYTVSDHNWFTNMIIDFESNQKNINLNLKWHHILSAAYNNYKYFLKIKNRTFKKVMLNSKTIFYCDVANKKICRKPSKSNLKKVGSDNSLYFGIKDESIMYDLIKNILNVDDNEFNRKFKMKAYNQIIDVETNLNKQNQVQVKIIGDGKMAYIFDLYQIKQMNQINPDNIFFCIDFKNNEITVIYESEINA</sequence>
<evidence type="ECO:0000313" key="1">
    <source>
        <dbReference type="EMBL" id="MCV2231832.1"/>
    </source>
</evidence>
<protein>
    <submittedName>
        <fullName evidence="1">Uncharacterized protein</fullName>
    </submittedName>
</protein>